<comment type="caution">
    <text evidence="2">The sequence shown here is derived from an EMBL/GenBank/DDBJ whole genome shotgun (WGS) entry which is preliminary data.</text>
</comment>
<accession>A0A0R1X5V2</accession>
<reference evidence="2 3" key="1">
    <citation type="journal article" date="2015" name="Genome Announc.">
        <title>Expanding the biotechnology potential of lactobacilli through comparative genomics of 213 strains and associated genera.</title>
        <authorList>
            <person name="Sun Z."/>
            <person name="Harris H.M."/>
            <person name="McCann A."/>
            <person name="Guo C."/>
            <person name="Argimon S."/>
            <person name="Zhang W."/>
            <person name="Yang X."/>
            <person name="Jeffery I.B."/>
            <person name="Cooney J.C."/>
            <person name="Kagawa T.F."/>
            <person name="Liu W."/>
            <person name="Song Y."/>
            <person name="Salvetti E."/>
            <person name="Wrobel A."/>
            <person name="Rasinkangas P."/>
            <person name="Parkhill J."/>
            <person name="Rea M.C."/>
            <person name="O'Sullivan O."/>
            <person name="Ritari J."/>
            <person name="Douillard F.P."/>
            <person name="Paul Ross R."/>
            <person name="Yang R."/>
            <person name="Briner A.E."/>
            <person name="Felis G.E."/>
            <person name="de Vos W.M."/>
            <person name="Barrangou R."/>
            <person name="Klaenhammer T.R."/>
            <person name="Caufield P.W."/>
            <person name="Cui Y."/>
            <person name="Zhang H."/>
            <person name="O'Toole P.W."/>
        </authorList>
    </citation>
    <scope>NUCLEOTIDE SEQUENCE [LARGE SCALE GENOMIC DNA]</scope>
    <source>
        <strain evidence="2 3">DSM 16991</strain>
    </source>
</reference>
<proteinExistence type="predicted"/>
<evidence type="ECO:0000313" key="3">
    <source>
        <dbReference type="Proteomes" id="UP000050949"/>
    </source>
</evidence>
<feature type="transmembrane region" description="Helical" evidence="1">
    <location>
        <begin position="20"/>
        <end position="38"/>
    </location>
</feature>
<evidence type="ECO:0008006" key="4">
    <source>
        <dbReference type="Google" id="ProtNLM"/>
    </source>
</evidence>
<protein>
    <recommendedName>
        <fullName evidence="4">ABC3 transporter permease protein domain-containing protein</fullName>
    </recommendedName>
</protein>
<dbReference type="OrthoDB" id="2312079at2"/>
<dbReference type="PATRIC" id="fig|1122147.4.peg.732"/>
<feature type="transmembrane region" description="Helical" evidence="1">
    <location>
        <begin position="130"/>
        <end position="154"/>
    </location>
</feature>
<dbReference type="RefSeq" id="WP_027829482.1">
    <property type="nucleotide sequence ID" value="NZ_AUEH01000065.1"/>
</dbReference>
<sequence length="253" mass="29239">MLFINRAIASLKYHRRNSIITVVGMVFFMIIVLALQMLRQIETTISTGFMNNIQGFPKTIQSELQLTIRAMQVTHGTVLNQYAAYIAYTYLAIFIFLVVINSISLHHRQSELKAYSATGKSVSWISLQLFVEYCLLFFIAYVIVFVLGIVLTFVGTGWLRQVNQHIFLQQLPDVLSTTQTTAFIKSLFHQQLTFFNWQELLAGNTVTVNRIEIFTSGIRQSFFSFLSIVILAIIGSSWVGIHWWRFRQSRQYR</sequence>
<dbReference type="eggNOG" id="ENOG5030B23">
    <property type="taxonomic scope" value="Bacteria"/>
</dbReference>
<dbReference type="AlphaFoldDB" id="A0A0R1X5V2"/>
<evidence type="ECO:0000313" key="2">
    <source>
        <dbReference type="EMBL" id="KRM25538.1"/>
    </source>
</evidence>
<keyword evidence="1" id="KW-0812">Transmembrane</keyword>
<dbReference type="GeneID" id="78508834"/>
<keyword evidence="1" id="KW-0472">Membrane</keyword>
<gene>
    <name evidence="2" type="ORF">FC91_GL000710</name>
</gene>
<organism evidence="2 3">
    <name type="scientific">Schleiferilactobacillus harbinensis DSM 16991</name>
    <dbReference type="NCBI Taxonomy" id="1122147"/>
    <lineage>
        <taxon>Bacteria</taxon>
        <taxon>Bacillati</taxon>
        <taxon>Bacillota</taxon>
        <taxon>Bacilli</taxon>
        <taxon>Lactobacillales</taxon>
        <taxon>Lactobacillaceae</taxon>
        <taxon>Schleiferilactobacillus</taxon>
    </lineage>
</organism>
<dbReference type="EMBL" id="AZFW01000107">
    <property type="protein sequence ID" value="KRM25538.1"/>
    <property type="molecule type" value="Genomic_DNA"/>
</dbReference>
<name>A0A0R1X5V2_9LACO</name>
<feature type="transmembrane region" description="Helical" evidence="1">
    <location>
        <begin position="82"/>
        <end position="103"/>
    </location>
</feature>
<evidence type="ECO:0000256" key="1">
    <source>
        <dbReference type="SAM" id="Phobius"/>
    </source>
</evidence>
<feature type="transmembrane region" description="Helical" evidence="1">
    <location>
        <begin position="222"/>
        <end position="244"/>
    </location>
</feature>
<dbReference type="GO" id="GO:0005886">
    <property type="term" value="C:plasma membrane"/>
    <property type="evidence" value="ECO:0007669"/>
    <property type="project" value="UniProtKB-SubCell"/>
</dbReference>
<keyword evidence="1" id="KW-1133">Transmembrane helix</keyword>
<dbReference type="Proteomes" id="UP000050949">
    <property type="component" value="Unassembled WGS sequence"/>
</dbReference>